<comment type="caution">
    <text evidence="2">The sequence shown here is derived from an EMBL/GenBank/DDBJ whole genome shotgun (WGS) entry which is preliminary data.</text>
</comment>
<feature type="region of interest" description="Disordered" evidence="1">
    <location>
        <begin position="50"/>
        <end position="89"/>
    </location>
</feature>
<protein>
    <submittedName>
        <fullName evidence="2">Uncharacterized protein</fullName>
    </submittedName>
</protein>
<proteinExistence type="predicted"/>
<dbReference type="HOGENOM" id="CLU_2451549_0_0_4"/>
<name>F2BE86_9NEIS</name>
<organism evidence="2 3">
    <name type="scientific">Neisseria bacilliformis ATCC BAA-1200</name>
    <dbReference type="NCBI Taxonomy" id="888742"/>
    <lineage>
        <taxon>Bacteria</taxon>
        <taxon>Pseudomonadati</taxon>
        <taxon>Pseudomonadota</taxon>
        <taxon>Betaproteobacteria</taxon>
        <taxon>Neisseriales</taxon>
        <taxon>Neisseriaceae</taxon>
        <taxon>Neisseria</taxon>
    </lineage>
</organism>
<accession>F2BE86</accession>
<evidence type="ECO:0000313" key="3">
    <source>
        <dbReference type="Proteomes" id="UP000004105"/>
    </source>
</evidence>
<dbReference type="EMBL" id="AFAY01000042">
    <property type="protein sequence ID" value="EGF10405.1"/>
    <property type="molecule type" value="Genomic_DNA"/>
</dbReference>
<evidence type="ECO:0000256" key="1">
    <source>
        <dbReference type="SAM" id="MobiDB-lite"/>
    </source>
</evidence>
<gene>
    <name evidence="2" type="ORF">HMPREF9123_2042</name>
</gene>
<keyword evidence="3" id="KW-1185">Reference proteome</keyword>
<sequence length="89" mass="9865">MKPHRTAKNGRPNTRPAVFLCFQTASAVGVGRVAHATHAVCVLPQPFVRQENERPSEKSAQQVFRRPLVRQKPRASSWDDTPCNGFGIA</sequence>
<evidence type="ECO:0000313" key="2">
    <source>
        <dbReference type="EMBL" id="EGF10405.1"/>
    </source>
</evidence>
<dbReference type="AlphaFoldDB" id="F2BE86"/>
<reference evidence="2 3" key="1">
    <citation type="submission" date="2011-02" db="EMBL/GenBank/DDBJ databases">
        <authorList>
            <person name="Muzny D."/>
            <person name="Qin X."/>
            <person name="Deng J."/>
            <person name="Jiang H."/>
            <person name="Liu Y."/>
            <person name="Qu J."/>
            <person name="Song X.-Z."/>
            <person name="Zhang L."/>
            <person name="Thornton R."/>
            <person name="Coyle M."/>
            <person name="Francisco L."/>
            <person name="Jackson L."/>
            <person name="Javaid M."/>
            <person name="Korchina V."/>
            <person name="Kovar C."/>
            <person name="Mata R."/>
            <person name="Mathew T."/>
            <person name="Ngo R."/>
            <person name="Nguyen L."/>
            <person name="Nguyen N."/>
            <person name="Okwuonu G."/>
            <person name="Ongeri F."/>
            <person name="Pham C."/>
            <person name="Simmons D."/>
            <person name="Wilczek-Boney K."/>
            <person name="Hale W."/>
            <person name="Jakkamsetti A."/>
            <person name="Pham P."/>
            <person name="Ruth R."/>
            <person name="San Lucas F."/>
            <person name="Warren J."/>
            <person name="Zhang J."/>
            <person name="Zhao Z."/>
            <person name="Zhou C."/>
            <person name="Zhu D."/>
            <person name="Lee S."/>
            <person name="Bess C."/>
            <person name="Blankenburg K."/>
            <person name="Forbes L."/>
            <person name="Fu Q."/>
            <person name="Gubbala S."/>
            <person name="Hirani K."/>
            <person name="Jayaseelan J.C."/>
            <person name="Lara F."/>
            <person name="Munidasa M."/>
            <person name="Palculict T."/>
            <person name="Patil S."/>
            <person name="Pu L.-L."/>
            <person name="Saada N."/>
            <person name="Tang L."/>
            <person name="Weissenberger G."/>
            <person name="Zhu Y."/>
            <person name="Hemphill L."/>
            <person name="Shang Y."/>
            <person name="Youmans B."/>
            <person name="Ayvaz T."/>
            <person name="Ross M."/>
            <person name="Santibanez J."/>
            <person name="Aqrawi P."/>
            <person name="Gross S."/>
            <person name="Joshi V."/>
            <person name="Fowler G."/>
            <person name="Nazareth L."/>
            <person name="Reid J."/>
            <person name="Worley K."/>
            <person name="Petrosino J."/>
            <person name="Highlander S."/>
            <person name="Gibbs R."/>
        </authorList>
    </citation>
    <scope>NUCLEOTIDE SEQUENCE [LARGE SCALE GENOMIC DNA]</scope>
    <source>
        <strain evidence="2 3">ATCC BAA-1200</strain>
    </source>
</reference>
<dbReference type="Proteomes" id="UP000004105">
    <property type="component" value="Unassembled WGS sequence"/>
</dbReference>